<keyword evidence="3" id="KW-1185">Reference proteome</keyword>
<keyword evidence="1" id="KW-0175">Coiled coil</keyword>
<reference evidence="3" key="1">
    <citation type="journal article" date="2019" name="Int. J. Syst. Evol. Microbiol.">
        <title>The Global Catalogue of Microorganisms (GCM) 10K type strain sequencing project: providing services to taxonomists for standard genome sequencing and annotation.</title>
        <authorList>
            <consortium name="The Broad Institute Genomics Platform"/>
            <consortium name="The Broad Institute Genome Sequencing Center for Infectious Disease"/>
            <person name="Wu L."/>
            <person name="Ma J."/>
        </authorList>
    </citation>
    <scope>NUCLEOTIDE SEQUENCE [LARGE SCALE GENOMIC DNA]</scope>
    <source>
        <strain evidence="3">CCUG 49584</strain>
    </source>
</reference>
<dbReference type="InterPro" id="IPR007420">
    <property type="entry name" value="DUF465"/>
</dbReference>
<evidence type="ECO:0000256" key="1">
    <source>
        <dbReference type="SAM" id="Coils"/>
    </source>
</evidence>
<dbReference type="Gene3D" id="6.10.280.50">
    <property type="match status" value="1"/>
</dbReference>
<gene>
    <name evidence="2" type="ORF">ACFQ35_00755</name>
</gene>
<dbReference type="RefSeq" id="WP_210207324.1">
    <property type="nucleotide sequence ID" value="NZ_JAUCBM010000006.1"/>
</dbReference>
<evidence type="ECO:0000313" key="2">
    <source>
        <dbReference type="EMBL" id="MFD1225720.1"/>
    </source>
</evidence>
<organism evidence="2 3">
    <name type="scientific">Pseudochrobactrum kiredjianiae</name>
    <dbReference type="NCBI Taxonomy" id="386305"/>
    <lineage>
        <taxon>Bacteria</taxon>
        <taxon>Pseudomonadati</taxon>
        <taxon>Pseudomonadota</taxon>
        <taxon>Alphaproteobacteria</taxon>
        <taxon>Hyphomicrobiales</taxon>
        <taxon>Brucellaceae</taxon>
        <taxon>Pseudochrobactrum</taxon>
    </lineage>
</organism>
<dbReference type="Proteomes" id="UP001597263">
    <property type="component" value="Unassembled WGS sequence"/>
</dbReference>
<protein>
    <submittedName>
        <fullName evidence="2">YdcH family protein</fullName>
    </submittedName>
</protein>
<sequence>MMALESHLASLEKKHDALEKEISDAAALPATDTLTIADLKRKKLHLKEQIEKLKTQVTRH</sequence>
<proteinExistence type="predicted"/>
<feature type="coiled-coil region" evidence="1">
    <location>
        <begin position="1"/>
        <end position="56"/>
    </location>
</feature>
<evidence type="ECO:0000313" key="3">
    <source>
        <dbReference type="Proteomes" id="UP001597263"/>
    </source>
</evidence>
<accession>A0ABW3V1Q7</accession>
<dbReference type="Pfam" id="PF04325">
    <property type="entry name" value="DUF465"/>
    <property type="match status" value="1"/>
</dbReference>
<comment type="caution">
    <text evidence="2">The sequence shown here is derived from an EMBL/GenBank/DDBJ whole genome shotgun (WGS) entry which is preliminary data.</text>
</comment>
<name>A0ABW3V1Q7_9HYPH</name>
<dbReference type="EMBL" id="JBHTMA010000002">
    <property type="protein sequence ID" value="MFD1225720.1"/>
    <property type="molecule type" value="Genomic_DNA"/>
</dbReference>
<dbReference type="InterPro" id="IPR038444">
    <property type="entry name" value="DUF465_sf"/>
</dbReference>